<evidence type="ECO:0000256" key="1">
    <source>
        <dbReference type="SAM" id="SignalP"/>
    </source>
</evidence>
<protein>
    <recommendedName>
        <fullName evidence="4">Outer membrane protein beta-barrel domain-containing protein</fullName>
    </recommendedName>
</protein>
<dbReference type="GeneID" id="67183217"/>
<dbReference type="Proteomes" id="UP000006683">
    <property type="component" value="Chromosome"/>
</dbReference>
<gene>
    <name evidence="2" type="ordered locus">Fbal_2991</name>
</gene>
<feature type="signal peptide" evidence="1">
    <location>
        <begin position="1"/>
        <end position="21"/>
    </location>
</feature>
<sequence length="142" mass="15178">MTRTLTSGCLLLAAFALPATAQDSTAFGLALGTPAGGNLVLKSDALGVPLQIAGGYWGDKLSGVELGVSVYERPDSFFQSVNLIAGYSDLEENSRESKIWRYGGVSFTFGTGGFYFEPGLTFGDGDYDNPQLTFQIGWLWGR</sequence>
<reference evidence="2 3" key="1">
    <citation type="journal article" date="2010" name="Stand. Genomic Sci.">
        <title>Complete genome sequence of Ferrimonas balearica type strain (PAT).</title>
        <authorList>
            <person name="Nolan M."/>
            <person name="Sikorski J."/>
            <person name="Davenport K."/>
            <person name="Lucas S."/>
            <person name="Glavina Del Rio T."/>
            <person name="Tice H."/>
            <person name="Cheng J."/>
            <person name="Goodwin L."/>
            <person name="Pitluck S."/>
            <person name="Liolios K."/>
            <person name="Ivanova N."/>
            <person name="Mavromatis K."/>
            <person name="Ovchinnikova G."/>
            <person name="Pati A."/>
            <person name="Chen A."/>
            <person name="Palaniappan K."/>
            <person name="Land M."/>
            <person name="Hauser L."/>
            <person name="Chang Y."/>
            <person name="Jeffries C."/>
            <person name="Tapia R."/>
            <person name="Brettin T."/>
            <person name="Detter J."/>
            <person name="Han C."/>
            <person name="Yasawong M."/>
            <person name="Rohde M."/>
            <person name="Tindall B."/>
            <person name="Goker M."/>
            <person name="Woyke T."/>
            <person name="Bristow J."/>
            <person name="Eisen J."/>
            <person name="Markowitz V."/>
            <person name="Hugenholtz P."/>
            <person name="Kyrpides N."/>
            <person name="Klenk H."/>
            <person name="Lapidus A."/>
        </authorList>
    </citation>
    <scope>NUCLEOTIDE SEQUENCE [LARGE SCALE GENOMIC DNA]</scope>
    <source>
        <strain evidence="3">DSM 9799 / CCM 4581 / KCTC 23876 / PAT</strain>
    </source>
</reference>
<dbReference type="EMBL" id="CP002209">
    <property type="protein sequence ID" value="ADN77193.1"/>
    <property type="molecule type" value="Genomic_DNA"/>
</dbReference>
<evidence type="ECO:0000313" key="3">
    <source>
        <dbReference type="Proteomes" id="UP000006683"/>
    </source>
</evidence>
<dbReference type="OrthoDB" id="6393182at2"/>
<dbReference type="eggNOG" id="ENOG5031RR9">
    <property type="taxonomic scope" value="Bacteria"/>
</dbReference>
<organism evidence="2 3">
    <name type="scientific">Ferrimonas balearica (strain DSM 9799 / CCM 4581 / KCTC 23876 / PAT)</name>
    <dbReference type="NCBI Taxonomy" id="550540"/>
    <lineage>
        <taxon>Bacteria</taxon>
        <taxon>Pseudomonadati</taxon>
        <taxon>Pseudomonadota</taxon>
        <taxon>Gammaproteobacteria</taxon>
        <taxon>Alteromonadales</taxon>
        <taxon>Ferrimonadaceae</taxon>
        <taxon>Ferrimonas</taxon>
    </lineage>
</organism>
<dbReference type="STRING" id="550540.Fbal_2991"/>
<proteinExistence type="predicted"/>
<dbReference type="AlphaFoldDB" id="E1STU9"/>
<dbReference type="RefSeq" id="WP_013346499.1">
    <property type="nucleotide sequence ID" value="NC_014541.1"/>
</dbReference>
<keyword evidence="1" id="KW-0732">Signal</keyword>
<keyword evidence="3" id="KW-1185">Reference proteome</keyword>
<dbReference type="KEGG" id="fbl:Fbal_2991"/>
<evidence type="ECO:0008006" key="4">
    <source>
        <dbReference type="Google" id="ProtNLM"/>
    </source>
</evidence>
<feature type="chain" id="PRO_5003151127" description="Outer membrane protein beta-barrel domain-containing protein" evidence="1">
    <location>
        <begin position="22"/>
        <end position="142"/>
    </location>
</feature>
<evidence type="ECO:0000313" key="2">
    <source>
        <dbReference type="EMBL" id="ADN77193.1"/>
    </source>
</evidence>
<name>E1STU9_FERBD</name>
<dbReference type="HOGENOM" id="CLU_154477_0_0_6"/>
<accession>E1STU9</accession>